<reference evidence="3 4" key="2">
    <citation type="submission" date="2016-03" db="EMBL/GenBank/DDBJ databases">
        <title>New uncultured bacterium of the family Gallionellaceae from acid mine drainage: description and reconstruction of genome based on metagenomic analysis of microbial community.</title>
        <authorList>
            <person name="Kadnikov V."/>
            <person name="Ivasenko D."/>
            <person name="Beletsky A."/>
            <person name="Mardanov A."/>
            <person name="Danilova E."/>
            <person name="Pimenov N."/>
            <person name="Karnachuk O."/>
            <person name="Ravin N."/>
        </authorList>
    </citation>
    <scope>NUCLEOTIDE SEQUENCE [LARGE SCALE GENOMIC DNA]</scope>
    <source>
        <strain evidence="3">ShG14-8</strain>
    </source>
</reference>
<dbReference type="Proteomes" id="UP000070578">
    <property type="component" value="Unassembled WGS sequence"/>
</dbReference>
<keyword evidence="1" id="KW-0805">Transcription regulation</keyword>
<dbReference type="AlphaFoldDB" id="A0A139BWT5"/>
<dbReference type="GO" id="GO:0006355">
    <property type="term" value="P:regulation of DNA-templated transcription"/>
    <property type="evidence" value="ECO:0007669"/>
    <property type="project" value="InterPro"/>
</dbReference>
<evidence type="ECO:0000256" key="2">
    <source>
        <dbReference type="ARBA" id="ARBA00023163"/>
    </source>
</evidence>
<accession>A0A139BWT5</accession>
<dbReference type="Pfam" id="PF04703">
    <property type="entry name" value="FaeA"/>
    <property type="match status" value="1"/>
</dbReference>
<comment type="caution">
    <text evidence="3">The sequence shown here is derived from an EMBL/GenBank/DDBJ whole genome shotgun (WGS) entry which is preliminary data.</text>
</comment>
<keyword evidence="2" id="KW-0804">Transcription</keyword>
<reference evidence="3 4" key="1">
    <citation type="submission" date="2016-02" db="EMBL/GenBank/DDBJ databases">
        <authorList>
            <person name="Wen L."/>
            <person name="He K."/>
            <person name="Yang H."/>
        </authorList>
    </citation>
    <scope>NUCLEOTIDE SEQUENCE [LARGE SCALE GENOMIC DNA]</scope>
    <source>
        <strain evidence="3">ShG14-8</strain>
    </source>
</reference>
<evidence type="ECO:0000256" key="1">
    <source>
        <dbReference type="ARBA" id="ARBA00023015"/>
    </source>
</evidence>
<name>A0A139BWT5_9PROT</name>
<dbReference type="EMBL" id="LSLI01000006">
    <property type="protein sequence ID" value="KXS33402.1"/>
    <property type="molecule type" value="Genomic_DNA"/>
</dbReference>
<dbReference type="InterPro" id="IPR036388">
    <property type="entry name" value="WH-like_DNA-bd_sf"/>
</dbReference>
<protein>
    <recommendedName>
        <fullName evidence="5">Transcriptional regulator</fullName>
    </recommendedName>
</protein>
<dbReference type="SUPFAM" id="SSF46785">
    <property type="entry name" value="Winged helix' DNA-binding domain"/>
    <property type="match status" value="1"/>
</dbReference>
<gene>
    <name evidence="3" type="ORF">AWT59_0428</name>
</gene>
<sequence>MNEILQYLKKHGEKLDAEIAVAAGLSLSKTRTYLAELAAQGEVMTYHSTRFEDGKKIEGIRCRLSGITPPAAPGRKSKASQIIN</sequence>
<proteinExistence type="predicted"/>
<evidence type="ECO:0000313" key="3">
    <source>
        <dbReference type="EMBL" id="KXS33402.1"/>
    </source>
</evidence>
<organism evidence="3 4">
    <name type="scientific">Candidatus Gallionella acididurans</name>
    <dbReference type="NCBI Taxonomy" id="1796491"/>
    <lineage>
        <taxon>Bacteria</taxon>
        <taxon>Pseudomonadati</taxon>
        <taxon>Pseudomonadota</taxon>
        <taxon>Betaproteobacteria</taxon>
        <taxon>Nitrosomonadales</taxon>
        <taxon>Gallionellaceae</taxon>
        <taxon>Gallionella</taxon>
    </lineage>
</organism>
<dbReference type="InterPro" id="IPR036390">
    <property type="entry name" value="WH_DNA-bd_sf"/>
</dbReference>
<dbReference type="Gene3D" id="1.10.10.10">
    <property type="entry name" value="Winged helix-like DNA-binding domain superfamily/Winged helix DNA-binding domain"/>
    <property type="match status" value="1"/>
</dbReference>
<dbReference type="InterPro" id="IPR006793">
    <property type="entry name" value="FaeA"/>
</dbReference>
<evidence type="ECO:0000313" key="4">
    <source>
        <dbReference type="Proteomes" id="UP000070578"/>
    </source>
</evidence>
<evidence type="ECO:0008006" key="5">
    <source>
        <dbReference type="Google" id="ProtNLM"/>
    </source>
</evidence>